<evidence type="ECO:0000313" key="1">
    <source>
        <dbReference type="EMBL" id="RPB03273.1"/>
    </source>
</evidence>
<reference evidence="1 2" key="1">
    <citation type="journal article" date="2018" name="Nat. Ecol. Evol.">
        <title>Pezizomycetes genomes reveal the molecular basis of ectomycorrhizal truffle lifestyle.</title>
        <authorList>
            <person name="Murat C."/>
            <person name="Payen T."/>
            <person name="Noel B."/>
            <person name="Kuo A."/>
            <person name="Morin E."/>
            <person name="Chen J."/>
            <person name="Kohler A."/>
            <person name="Krizsan K."/>
            <person name="Balestrini R."/>
            <person name="Da Silva C."/>
            <person name="Montanini B."/>
            <person name="Hainaut M."/>
            <person name="Levati E."/>
            <person name="Barry K.W."/>
            <person name="Belfiori B."/>
            <person name="Cichocki N."/>
            <person name="Clum A."/>
            <person name="Dockter R.B."/>
            <person name="Fauchery L."/>
            <person name="Guy J."/>
            <person name="Iotti M."/>
            <person name="Le Tacon F."/>
            <person name="Lindquist E.A."/>
            <person name="Lipzen A."/>
            <person name="Malagnac F."/>
            <person name="Mello A."/>
            <person name="Molinier V."/>
            <person name="Miyauchi S."/>
            <person name="Poulain J."/>
            <person name="Riccioni C."/>
            <person name="Rubini A."/>
            <person name="Sitrit Y."/>
            <person name="Splivallo R."/>
            <person name="Traeger S."/>
            <person name="Wang M."/>
            <person name="Zifcakova L."/>
            <person name="Wipf D."/>
            <person name="Zambonelli A."/>
            <person name="Paolocci F."/>
            <person name="Nowrousian M."/>
            <person name="Ottonello S."/>
            <person name="Baldrian P."/>
            <person name="Spatafora J.W."/>
            <person name="Henrissat B."/>
            <person name="Nagy L.G."/>
            <person name="Aury J.M."/>
            <person name="Wincker P."/>
            <person name="Grigoriev I.V."/>
            <person name="Bonfante P."/>
            <person name="Martin F.M."/>
        </authorList>
    </citation>
    <scope>NUCLEOTIDE SEQUENCE [LARGE SCALE GENOMIC DNA]</scope>
    <source>
        <strain evidence="1 2">120613-1</strain>
    </source>
</reference>
<dbReference type="Proteomes" id="UP000276215">
    <property type="component" value="Unassembled WGS sequence"/>
</dbReference>
<sequence>MVFVFISKFHILWGLGMSRFTCLSTVPLAIPYTATTTFLCTASRMSYAPRICLKFAHWERAS</sequence>
<keyword evidence="2" id="KW-1185">Reference proteome</keyword>
<name>A0A3N4JY32_9PEZI</name>
<dbReference type="AlphaFoldDB" id="A0A3N4JY32"/>
<gene>
    <name evidence="1" type="ORF">L873DRAFT_1800825</name>
</gene>
<proteinExistence type="predicted"/>
<dbReference type="EMBL" id="ML120363">
    <property type="protein sequence ID" value="RPB03273.1"/>
    <property type="molecule type" value="Genomic_DNA"/>
</dbReference>
<protein>
    <submittedName>
        <fullName evidence="1">Uncharacterized protein</fullName>
    </submittedName>
</protein>
<organism evidence="1 2">
    <name type="scientific">Choiromyces venosus 120613-1</name>
    <dbReference type="NCBI Taxonomy" id="1336337"/>
    <lineage>
        <taxon>Eukaryota</taxon>
        <taxon>Fungi</taxon>
        <taxon>Dikarya</taxon>
        <taxon>Ascomycota</taxon>
        <taxon>Pezizomycotina</taxon>
        <taxon>Pezizomycetes</taxon>
        <taxon>Pezizales</taxon>
        <taxon>Tuberaceae</taxon>
        <taxon>Choiromyces</taxon>
    </lineage>
</organism>
<accession>A0A3N4JY32</accession>
<evidence type="ECO:0000313" key="2">
    <source>
        <dbReference type="Proteomes" id="UP000276215"/>
    </source>
</evidence>